<comment type="caution">
    <text evidence="1">The sequence shown here is derived from an EMBL/GenBank/DDBJ whole genome shotgun (WGS) entry which is preliminary data.</text>
</comment>
<organism evidence="1 2">
    <name type="scientific">Pseudorhizobium endolithicum</name>
    <dbReference type="NCBI Taxonomy" id="1191678"/>
    <lineage>
        <taxon>Bacteria</taxon>
        <taxon>Pseudomonadati</taxon>
        <taxon>Pseudomonadota</taxon>
        <taxon>Alphaproteobacteria</taxon>
        <taxon>Hyphomicrobiales</taxon>
        <taxon>Rhizobiaceae</taxon>
        <taxon>Rhizobium/Agrobacterium group</taxon>
        <taxon>Pseudorhizobium</taxon>
    </lineage>
</organism>
<name>A0ABM8PPX6_9HYPH</name>
<gene>
    <name evidence="1" type="ORF">REJC140_01029</name>
</gene>
<dbReference type="RefSeq" id="WP_142592971.1">
    <property type="nucleotide sequence ID" value="NZ_CABFWF030000012.1"/>
</dbReference>
<reference evidence="1 2" key="1">
    <citation type="submission" date="2020-11" db="EMBL/GenBank/DDBJ databases">
        <authorList>
            <person name="Lassalle F."/>
        </authorList>
    </citation>
    <scope>NUCLEOTIDE SEQUENCE [LARGE SCALE GENOMIC DNA]</scope>
    <source>
        <strain evidence="1 2">JC140</strain>
    </source>
</reference>
<dbReference type="Proteomes" id="UP000606921">
    <property type="component" value="Unassembled WGS sequence"/>
</dbReference>
<evidence type="ECO:0000313" key="2">
    <source>
        <dbReference type="Proteomes" id="UP000606921"/>
    </source>
</evidence>
<dbReference type="EMBL" id="CABFWF030000012">
    <property type="protein sequence ID" value="CAD7041599.1"/>
    <property type="molecule type" value="Genomic_DNA"/>
</dbReference>
<keyword evidence="2" id="KW-1185">Reference proteome</keyword>
<accession>A0ABM8PPX6</accession>
<protein>
    <submittedName>
        <fullName evidence="1">Uncharacterized protein</fullName>
    </submittedName>
</protein>
<sequence length="122" mass="13701">MKQYEASSFKQTGRLAGLQKYLDYPIERIATSVHYDLAQVKFLIQILRVDEGIMHDPIAVMASRLAQDDTVASDEIAEAIDYLDTKIQTAKDCRDPLPFAAFRTKTLLVAALRLRQEAGLSL</sequence>
<evidence type="ECO:0000313" key="1">
    <source>
        <dbReference type="EMBL" id="CAD7041599.1"/>
    </source>
</evidence>
<proteinExistence type="predicted"/>